<dbReference type="GO" id="GO:0005829">
    <property type="term" value="C:cytosol"/>
    <property type="evidence" value="ECO:0007669"/>
    <property type="project" value="TreeGrafter"/>
</dbReference>
<evidence type="ECO:0000256" key="4">
    <source>
        <dbReference type="ARBA" id="ARBA00012381"/>
    </source>
</evidence>
<gene>
    <name evidence="12" type="primary">nudC</name>
    <name evidence="12" type="ORF">NRB56_39170</name>
</gene>
<dbReference type="Pfam" id="PF00293">
    <property type="entry name" value="NUDIX"/>
    <property type="match status" value="1"/>
</dbReference>
<dbReference type="InterPro" id="IPR020084">
    <property type="entry name" value="NUDIX_hydrolase_CS"/>
</dbReference>
<keyword evidence="5" id="KW-0479">Metal-binding</keyword>
<comment type="cofactor">
    <cofactor evidence="2">
        <name>Zn(2+)</name>
        <dbReference type="ChEBI" id="CHEBI:29105"/>
    </cofactor>
</comment>
<dbReference type="Proteomes" id="UP000431401">
    <property type="component" value="Unassembled WGS sequence"/>
</dbReference>
<accession>A0A7K0DU29</accession>
<reference evidence="12 13" key="1">
    <citation type="submission" date="2019-10" db="EMBL/GenBank/DDBJ databases">
        <title>Nocardia macrotermitis sp. nov. and Nocardia aurantia sp. nov., isolated from the gut of fungus growing-termite Macrotermes natalensis.</title>
        <authorList>
            <person name="Benndorf R."/>
            <person name="Schwitalla J."/>
            <person name="Martin K."/>
            <person name="De Beer W."/>
            <person name="Kaster A.-K."/>
            <person name="Vollmers J."/>
            <person name="Poulsen M."/>
            <person name="Beemelmanns C."/>
        </authorList>
    </citation>
    <scope>NUCLEOTIDE SEQUENCE [LARGE SCALE GENOMIC DNA]</scope>
    <source>
        <strain evidence="12 13">RB56</strain>
    </source>
</reference>
<keyword evidence="8" id="KW-0520">NAD</keyword>
<evidence type="ECO:0000313" key="12">
    <source>
        <dbReference type="EMBL" id="MQY28334.1"/>
    </source>
</evidence>
<keyword evidence="6 12" id="KW-0378">Hydrolase</keyword>
<comment type="similarity">
    <text evidence="3">Belongs to the Nudix hydrolase family. NudC subfamily.</text>
</comment>
<organism evidence="12 13">
    <name type="scientific">Nocardia aurantia</name>
    <dbReference type="NCBI Taxonomy" id="2585199"/>
    <lineage>
        <taxon>Bacteria</taxon>
        <taxon>Bacillati</taxon>
        <taxon>Actinomycetota</taxon>
        <taxon>Actinomycetes</taxon>
        <taxon>Mycobacteriales</taxon>
        <taxon>Nocardiaceae</taxon>
        <taxon>Nocardia</taxon>
    </lineage>
</organism>
<keyword evidence="13" id="KW-1185">Reference proteome</keyword>
<feature type="domain" description="Nudix hydrolase" evidence="11">
    <location>
        <begin position="179"/>
        <end position="305"/>
    </location>
</feature>
<evidence type="ECO:0000256" key="1">
    <source>
        <dbReference type="ARBA" id="ARBA00001946"/>
    </source>
</evidence>
<dbReference type="Gene3D" id="3.90.79.20">
    <property type="match status" value="1"/>
</dbReference>
<proteinExistence type="inferred from homology"/>
<dbReference type="CDD" id="cd03429">
    <property type="entry name" value="NUDIX_NADH_pyrophosphatase_Nudt13"/>
    <property type="match status" value="1"/>
</dbReference>
<dbReference type="PROSITE" id="PS51462">
    <property type="entry name" value="NUDIX"/>
    <property type="match status" value="1"/>
</dbReference>
<dbReference type="EMBL" id="WEGI01000008">
    <property type="protein sequence ID" value="MQY28334.1"/>
    <property type="molecule type" value="Genomic_DNA"/>
</dbReference>
<dbReference type="PANTHER" id="PTHR42904">
    <property type="entry name" value="NUDIX HYDROLASE, NUDC SUBFAMILY"/>
    <property type="match status" value="1"/>
</dbReference>
<keyword evidence="9" id="KW-0464">Manganese</keyword>
<dbReference type="AlphaFoldDB" id="A0A7K0DU29"/>
<evidence type="ECO:0000256" key="7">
    <source>
        <dbReference type="ARBA" id="ARBA00022842"/>
    </source>
</evidence>
<dbReference type="InterPro" id="IPR049734">
    <property type="entry name" value="NudC-like_C"/>
</dbReference>
<dbReference type="InterPro" id="IPR000086">
    <property type="entry name" value="NUDIX_hydrolase_dom"/>
</dbReference>
<sequence>MSVTADPALTAAVAVGDGQYARQVSGFQLKDVPLLSRSALDRAETLRGDEQALKEGWAQARLLRMNRRGQIRLHDGTLVLDEAVTLAAEPVPEAVFLGVDGGSHLWAVRDNDIDGQLVDLRAVGESLPTDDISLGVLTTAIALLNWHDRARFSAGDGTVTSPVKGGWSRISESGHEEFPRIDPAVICLVHDGGERVLLARQHTWPPTMFSLLAGFVEAGESLERCVAREILEEVGVDVRDIRYLGSQPWPLPRSLMLGFTAVADPEQPLAFSDGEIAEAHWFTRDEVRHALSLGAWGSVTGRTSAGAEDHKLVLPGSISIARSIIEAWAGE</sequence>
<dbReference type="GO" id="GO:0046872">
    <property type="term" value="F:metal ion binding"/>
    <property type="evidence" value="ECO:0007669"/>
    <property type="project" value="UniProtKB-KW"/>
</dbReference>
<comment type="cofactor">
    <cofactor evidence="1">
        <name>Mg(2+)</name>
        <dbReference type="ChEBI" id="CHEBI:18420"/>
    </cofactor>
</comment>
<evidence type="ECO:0000259" key="11">
    <source>
        <dbReference type="PROSITE" id="PS51462"/>
    </source>
</evidence>
<protein>
    <recommendedName>
        <fullName evidence="4">NAD(+) diphosphatase</fullName>
        <ecNumber evidence="4">3.6.1.22</ecNumber>
    </recommendedName>
</protein>
<evidence type="ECO:0000256" key="3">
    <source>
        <dbReference type="ARBA" id="ARBA00009595"/>
    </source>
</evidence>
<dbReference type="InterPro" id="IPR050241">
    <property type="entry name" value="NAD-cap_RNA_hydrolase_NudC"/>
</dbReference>
<dbReference type="FunFam" id="3.90.79.10:FF:000048">
    <property type="entry name" value="NADH pyrophosphatase"/>
    <property type="match status" value="1"/>
</dbReference>
<dbReference type="GO" id="GO:0035529">
    <property type="term" value="F:NADH pyrophosphatase activity"/>
    <property type="evidence" value="ECO:0007669"/>
    <property type="project" value="TreeGrafter"/>
</dbReference>
<dbReference type="NCBIfam" id="NF001299">
    <property type="entry name" value="PRK00241.1"/>
    <property type="match status" value="1"/>
</dbReference>
<evidence type="ECO:0000256" key="9">
    <source>
        <dbReference type="ARBA" id="ARBA00023211"/>
    </source>
</evidence>
<name>A0A7K0DU29_9NOCA</name>
<dbReference type="GO" id="GO:0006742">
    <property type="term" value="P:NADP+ catabolic process"/>
    <property type="evidence" value="ECO:0007669"/>
    <property type="project" value="TreeGrafter"/>
</dbReference>
<evidence type="ECO:0000256" key="5">
    <source>
        <dbReference type="ARBA" id="ARBA00022723"/>
    </source>
</evidence>
<dbReference type="PANTHER" id="PTHR42904:SF6">
    <property type="entry name" value="NAD-CAPPED RNA HYDROLASE NUDT12"/>
    <property type="match status" value="1"/>
</dbReference>
<evidence type="ECO:0000313" key="13">
    <source>
        <dbReference type="Proteomes" id="UP000431401"/>
    </source>
</evidence>
<evidence type="ECO:0000256" key="2">
    <source>
        <dbReference type="ARBA" id="ARBA00001947"/>
    </source>
</evidence>
<dbReference type="InterPro" id="IPR015797">
    <property type="entry name" value="NUDIX_hydrolase-like_dom_sf"/>
</dbReference>
<dbReference type="Gene3D" id="3.90.79.10">
    <property type="entry name" value="Nucleoside Triphosphate Pyrophosphohydrolase"/>
    <property type="match status" value="1"/>
</dbReference>
<comment type="caution">
    <text evidence="12">The sequence shown here is derived from an EMBL/GenBank/DDBJ whole genome shotgun (WGS) entry which is preliminary data.</text>
</comment>
<dbReference type="PROSITE" id="PS00893">
    <property type="entry name" value="NUDIX_BOX"/>
    <property type="match status" value="1"/>
</dbReference>
<comment type="catalytic activity">
    <reaction evidence="10">
        <text>a 5'-end NAD(+)-phospho-ribonucleoside in mRNA + H2O = a 5'-end phospho-adenosine-phospho-ribonucleoside in mRNA + beta-nicotinamide D-ribonucleotide + 2 H(+)</text>
        <dbReference type="Rhea" id="RHEA:60876"/>
        <dbReference type="Rhea" id="RHEA-COMP:15698"/>
        <dbReference type="Rhea" id="RHEA-COMP:15719"/>
        <dbReference type="ChEBI" id="CHEBI:14649"/>
        <dbReference type="ChEBI" id="CHEBI:15377"/>
        <dbReference type="ChEBI" id="CHEBI:15378"/>
        <dbReference type="ChEBI" id="CHEBI:144029"/>
        <dbReference type="ChEBI" id="CHEBI:144051"/>
    </reaction>
    <physiologicalReaction direction="left-to-right" evidence="10">
        <dbReference type="Rhea" id="RHEA:60877"/>
    </physiologicalReaction>
</comment>
<evidence type="ECO:0000256" key="8">
    <source>
        <dbReference type="ARBA" id="ARBA00023027"/>
    </source>
</evidence>
<dbReference type="GO" id="GO:0019677">
    <property type="term" value="P:NAD+ catabolic process"/>
    <property type="evidence" value="ECO:0007669"/>
    <property type="project" value="TreeGrafter"/>
</dbReference>
<evidence type="ECO:0000256" key="10">
    <source>
        <dbReference type="ARBA" id="ARBA00023679"/>
    </source>
</evidence>
<dbReference type="SUPFAM" id="SSF55811">
    <property type="entry name" value="Nudix"/>
    <property type="match status" value="1"/>
</dbReference>
<dbReference type="EC" id="3.6.1.22" evidence="4"/>
<keyword evidence="7" id="KW-0460">Magnesium</keyword>
<evidence type="ECO:0000256" key="6">
    <source>
        <dbReference type="ARBA" id="ARBA00022801"/>
    </source>
</evidence>